<dbReference type="InterPro" id="IPR036922">
    <property type="entry name" value="Rieske_2Fe-2S_sf"/>
</dbReference>
<dbReference type="EC" id="1.7.1.15" evidence="8"/>
<dbReference type="InterPro" id="IPR012748">
    <property type="entry name" value="Rieske-like_NirD"/>
</dbReference>
<keyword evidence="4" id="KW-0408">Iron</keyword>
<dbReference type="InterPro" id="IPR017941">
    <property type="entry name" value="Rieske_2Fe-2S"/>
</dbReference>
<reference evidence="8" key="1">
    <citation type="submission" date="2021-12" db="EMBL/GenBank/DDBJ databases">
        <authorList>
            <person name="Rodrigo-Torres L."/>
            <person name="Arahal R. D."/>
            <person name="Lucena T."/>
        </authorList>
    </citation>
    <scope>NUCLEOTIDE SEQUENCE</scope>
    <source>
        <strain evidence="8">CECT 8267</strain>
    </source>
</reference>
<evidence type="ECO:0000256" key="3">
    <source>
        <dbReference type="ARBA" id="ARBA00023002"/>
    </source>
</evidence>
<sequence length="106" mass="11530">MNWTTVCELDDILPNAGAAVRVGDRQIAIFRVEDELYAIDNFDPLCNANIIARGIVGCLNGATVVASPLYKQHFCLNSGQCIEEDDVKLSVFKVRSNGDSVELQAA</sequence>
<name>A0ABN8EIS7_9GAMM</name>
<dbReference type="InterPro" id="IPR017881">
    <property type="entry name" value="NirD"/>
</dbReference>
<keyword evidence="2" id="KW-0479">Metal-binding</keyword>
<dbReference type="PANTHER" id="PTHR40562">
    <property type="match status" value="1"/>
</dbReference>
<dbReference type="PROSITE" id="PS51296">
    <property type="entry name" value="RIESKE"/>
    <property type="match status" value="1"/>
</dbReference>
<evidence type="ECO:0000256" key="1">
    <source>
        <dbReference type="ARBA" id="ARBA00022714"/>
    </source>
</evidence>
<dbReference type="Pfam" id="PF13806">
    <property type="entry name" value="Rieske_2"/>
    <property type="match status" value="1"/>
</dbReference>
<evidence type="ECO:0000256" key="2">
    <source>
        <dbReference type="ARBA" id="ARBA00022723"/>
    </source>
</evidence>
<proteinExistence type="predicted"/>
<keyword evidence="6" id="KW-0534">Nitrate assimilation</keyword>
<keyword evidence="1" id="KW-0001">2Fe-2S</keyword>
<keyword evidence="3 8" id="KW-0560">Oxidoreductase</keyword>
<accession>A0ABN8EIS7</accession>
<evidence type="ECO:0000313" key="8">
    <source>
        <dbReference type="EMBL" id="CAH0991059.1"/>
    </source>
</evidence>
<keyword evidence="9" id="KW-1185">Reference proteome</keyword>
<dbReference type="GO" id="GO:0106316">
    <property type="term" value="F:nitrite reductase (NADH) activity"/>
    <property type="evidence" value="ECO:0007669"/>
    <property type="project" value="UniProtKB-EC"/>
</dbReference>
<dbReference type="CDD" id="cd03529">
    <property type="entry name" value="Rieske_NirD"/>
    <property type="match status" value="1"/>
</dbReference>
<dbReference type="PANTHER" id="PTHR40562:SF1">
    <property type="entry name" value="NITRITE REDUCTASE (NADH) SMALL SUBUNIT"/>
    <property type="match status" value="1"/>
</dbReference>
<keyword evidence="5" id="KW-0411">Iron-sulfur</keyword>
<dbReference type="PROSITE" id="PS51300">
    <property type="entry name" value="NIRD"/>
    <property type="match status" value="1"/>
</dbReference>
<evidence type="ECO:0000256" key="6">
    <source>
        <dbReference type="ARBA" id="ARBA00023063"/>
    </source>
</evidence>
<evidence type="ECO:0000256" key="5">
    <source>
        <dbReference type="ARBA" id="ARBA00023014"/>
    </source>
</evidence>
<organism evidence="8 9">
    <name type="scientific">Sinobacterium norvegicum</name>
    <dbReference type="NCBI Taxonomy" id="1641715"/>
    <lineage>
        <taxon>Bacteria</taxon>
        <taxon>Pseudomonadati</taxon>
        <taxon>Pseudomonadota</taxon>
        <taxon>Gammaproteobacteria</taxon>
        <taxon>Cellvibrionales</taxon>
        <taxon>Spongiibacteraceae</taxon>
        <taxon>Sinobacterium</taxon>
    </lineage>
</organism>
<dbReference type="SUPFAM" id="SSF50022">
    <property type="entry name" value="ISP domain"/>
    <property type="match status" value="1"/>
</dbReference>
<feature type="domain" description="Rieske" evidence="7">
    <location>
        <begin position="4"/>
        <end position="103"/>
    </location>
</feature>
<evidence type="ECO:0000256" key="4">
    <source>
        <dbReference type="ARBA" id="ARBA00023004"/>
    </source>
</evidence>
<protein>
    <submittedName>
        <fullName evidence="8">Nitrite reductase (NADH) small subunit</fullName>
        <ecNumber evidence="8">1.7.1.15</ecNumber>
    </submittedName>
</protein>
<gene>
    <name evidence="8" type="primary">nirD</name>
    <name evidence="8" type="ORF">SIN8267_01160</name>
</gene>
<dbReference type="Gene3D" id="2.102.10.10">
    <property type="entry name" value="Rieske [2Fe-2S] iron-sulphur domain"/>
    <property type="match status" value="1"/>
</dbReference>
<evidence type="ECO:0000259" key="7">
    <source>
        <dbReference type="PROSITE" id="PS51296"/>
    </source>
</evidence>
<dbReference type="Proteomes" id="UP000838100">
    <property type="component" value="Unassembled WGS sequence"/>
</dbReference>
<evidence type="ECO:0000313" key="9">
    <source>
        <dbReference type="Proteomes" id="UP000838100"/>
    </source>
</evidence>
<dbReference type="NCBIfam" id="TIGR02378">
    <property type="entry name" value="nirD_assim_sml"/>
    <property type="match status" value="1"/>
</dbReference>
<dbReference type="EMBL" id="CAKLPX010000001">
    <property type="protein sequence ID" value="CAH0991059.1"/>
    <property type="molecule type" value="Genomic_DNA"/>
</dbReference>
<comment type="caution">
    <text evidence="8">The sequence shown here is derived from an EMBL/GenBank/DDBJ whole genome shotgun (WGS) entry which is preliminary data.</text>
</comment>